<gene>
    <name evidence="1" type="ORF">g.49991</name>
</gene>
<reference evidence="1" key="1">
    <citation type="submission" date="2015-11" db="EMBL/GenBank/DDBJ databases">
        <title>De novo transcriptome assembly of four potential Pierce s Disease insect vectors from Arizona vineyards.</title>
        <authorList>
            <person name="Tassone E.E."/>
        </authorList>
    </citation>
    <scope>NUCLEOTIDE SEQUENCE</scope>
</reference>
<organism evidence="1">
    <name type="scientific">Graphocephala atropunctata</name>
    <dbReference type="NCBI Taxonomy" id="36148"/>
    <lineage>
        <taxon>Eukaryota</taxon>
        <taxon>Metazoa</taxon>
        <taxon>Ecdysozoa</taxon>
        <taxon>Arthropoda</taxon>
        <taxon>Hexapoda</taxon>
        <taxon>Insecta</taxon>
        <taxon>Pterygota</taxon>
        <taxon>Neoptera</taxon>
        <taxon>Paraneoptera</taxon>
        <taxon>Hemiptera</taxon>
        <taxon>Auchenorrhyncha</taxon>
        <taxon>Membracoidea</taxon>
        <taxon>Cicadellidae</taxon>
        <taxon>Cicadellinae</taxon>
        <taxon>Cicadellini</taxon>
        <taxon>Graphocephala</taxon>
    </lineage>
</organism>
<name>A0A1B6L1J7_9HEMI</name>
<dbReference type="PANTHER" id="PTHR45749">
    <property type="match status" value="1"/>
</dbReference>
<dbReference type="SUPFAM" id="SSF53098">
    <property type="entry name" value="Ribonuclease H-like"/>
    <property type="match status" value="1"/>
</dbReference>
<evidence type="ECO:0000313" key="1">
    <source>
        <dbReference type="EMBL" id="JAT17589.1"/>
    </source>
</evidence>
<accession>A0A1B6L1J7</accession>
<dbReference type="EMBL" id="GEBQ01022388">
    <property type="protein sequence ID" value="JAT17589.1"/>
    <property type="molecule type" value="Transcribed_RNA"/>
</dbReference>
<sequence>SLIVHDTTDISSTFQLVVVFRYVLPDGEPMERFWQFINPPRSDKVSIAACILPILADVVRDPQKLVSQSYGGQSVQSLIQETYEHAFYIHCYAHRLNSVVSKAASQNQDVRVFFAELSDITNFFTNAPQRVAVLNSVVEKRDPEASKTRWNFRKRAVYIVYEHRVHLIECLDIIQANSKEDATIIKAGAIRRMLEDSEFVFWLSVFSNIMRHVDVLHEQLELKYTDAVRTRNNVSNFLSEIKREKVKMNAVRSEVDLMPFPRKRMKLEEDLHLNS</sequence>
<dbReference type="AlphaFoldDB" id="A0A1B6L1J7"/>
<feature type="non-terminal residue" evidence="1">
    <location>
        <position position="275"/>
    </location>
</feature>
<dbReference type="InterPro" id="IPR012337">
    <property type="entry name" value="RNaseH-like_sf"/>
</dbReference>
<protein>
    <submittedName>
        <fullName evidence="1">Uncharacterized protein</fullName>
    </submittedName>
</protein>
<feature type="non-terminal residue" evidence="1">
    <location>
        <position position="1"/>
    </location>
</feature>
<proteinExistence type="predicted"/>
<dbReference type="PANTHER" id="PTHR45749:SF28">
    <property type="entry name" value="ZINC FINGER MYM-TYPE PROTEIN 1-LIKE-RELATED"/>
    <property type="match status" value="1"/>
</dbReference>